<comment type="caution">
    <text evidence="2">The sequence shown here is derived from an EMBL/GenBank/DDBJ whole genome shotgun (WGS) entry which is preliminary data.</text>
</comment>
<gene>
    <name evidence="2" type="ORF">ENJ98_04815</name>
</gene>
<dbReference type="Pfam" id="PF08808">
    <property type="entry name" value="RES"/>
    <property type="match status" value="1"/>
</dbReference>
<dbReference type="EMBL" id="DROM01000289">
    <property type="protein sequence ID" value="HHH13538.1"/>
    <property type="molecule type" value="Genomic_DNA"/>
</dbReference>
<dbReference type="SMART" id="SM00953">
    <property type="entry name" value="RES"/>
    <property type="match status" value="1"/>
</dbReference>
<name>A0A7C5MVE1_9GAMM</name>
<organism evidence="2">
    <name type="scientific">Thiolapillus brandeum</name>
    <dbReference type="NCBI Taxonomy" id="1076588"/>
    <lineage>
        <taxon>Bacteria</taxon>
        <taxon>Pseudomonadati</taxon>
        <taxon>Pseudomonadota</taxon>
        <taxon>Gammaproteobacteria</taxon>
        <taxon>Chromatiales</taxon>
        <taxon>Sedimenticolaceae</taxon>
        <taxon>Thiolapillus</taxon>
    </lineage>
</organism>
<evidence type="ECO:0000313" key="2">
    <source>
        <dbReference type="EMBL" id="HHH13538.1"/>
    </source>
</evidence>
<dbReference type="AlphaFoldDB" id="A0A7C5MVE1"/>
<dbReference type="InterPro" id="IPR014914">
    <property type="entry name" value="RES_dom"/>
</dbReference>
<dbReference type="Proteomes" id="UP000886100">
    <property type="component" value="Unassembled WGS sequence"/>
</dbReference>
<feature type="domain" description="RES" evidence="1">
    <location>
        <begin position="15"/>
        <end position="140"/>
    </location>
</feature>
<evidence type="ECO:0000259" key="1">
    <source>
        <dbReference type="SMART" id="SM00953"/>
    </source>
</evidence>
<reference evidence="2" key="1">
    <citation type="journal article" date="2020" name="mSystems">
        <title>Genome- and Community-Level Interaction Insights into Carbon Utilization and Element Cycling Functions of Hydrothermarchaeota in Hydrothermal Sediment.</title>
        <authorList>
            <person name="Zhou Z."/>
            <person name="Liu Y."/>
            <person name="Xu W."/>
            <person name="Pan J."/>
            <person name="Luo Z.H."/>
            <person name="Li M."/>
        </authorList>
    </citation>
    <scope>NUCLEOTIDE SEQUENCE [LARGE SCALE GENOMIC DNA]</scope>
    <source>
        <strain evidence="2">HyVt-535</strain>
    </source>
</reference>
<proteinExistence type="predicted"/>
<sequence length="153" mass="17208">MRLFRLVKERYAADPLDPQGARRYGGRWNSRGRGGVYASDSIALAALEKLVHLHRPEVLEGFVLCSFELDEAQVMRLAPDGLPRDWRTDPVPRSTQRIGDEWLQRGASLALAVPSTLVPQQSNFLVNPEHPGFEALKASVTMEPFRFDPRLQG</sequence>
<protein>
    <submittedName>
        <fullName evidence="2">RES domain-containing protein</fullName>
    </submittedName>
</protein>
<accession>A0A7C5MVE1</accession>